<reference evidence="2 3" key="1">
    <citation type="journal article" date="2018" name="Sci. Rep.">
        <title>Comparative analysis of the Pocillopora damicornis genome highlights role of immune system in coral evolution.</title>
        <authorList>
            <person name="Cunning R."/>
            <person name="Bay R.A."/>
            <person name="Gillette P."/>
            <person name="Baker A.C."/>
            <person name="Traylor-Knowles N."/>
        </authorList>
    </citation>
    <scope>NUCLEOTIDE SEQUENCE [LARGE SCALE GENOMIC DNA]</scope>
    <source>
        <strain evidence="2">RSMAS</strain>
        <tissue evidence="2">Whole animal</tissue>
    </source>
</reference>
<accession>A0A3M6UQX8</accession>
<organism evidence="2 3">
    <name type="scientific">Pocillopora damicornis</name>
    <name type="common">Cauliflower coral</name>
    <name type="synonym">Millepora damicornis</name>
    <dbReference type="NCBI Taxonomy" id="46731"/>
    <lineage>
        <taxon>Eukaryota</taxon>
        <taxon>Metazoa</taxon>
        <taxon>Cnidaria</taxon>
        <taxon>Anthozoa</taxon>
        <taxon>Hexacorallia</taxon>
        <taxon>Scleractinia</taxon>
        <taxon>Astrocoeniina</taxon>
        <taxon>Pocilloporidae</taxon>
        <taxon>Pocillopora</taxon>
    </lineage>
</organism>
<feature type="compositionally biased region" description="Polar residues" evidence="1">
    <location>
        <begin position="16"/>
        <end position="32"/>
    </location>
</feature>
<dbReference type="EMBL" id="RCHS01000944">
    <property type="protein sequence ID" value="RMX56041.1"/>
    <property type="molecule type" value="Genomic_DNA"/>
</dbReference>
<evidence type="ECO:0000313" key="3">
    <source>
        <dbReference type="Proteomes" id="UP000275408"/>
    </source>
</evidence>
<comment type="caution">
    <text evidence="2">The sequence shown here is derived from an EMBL/GenBank/DDBJ whole genome shotgun (WGS) entry which is preliminary data.</text>
</comment>
<keyword evidence="3" id="KW-1185">Reference proteome</keyword>
<name>A0A3M6UQX8_POCDA</name>
<gene>
    <name evidence="2" type="ORF">pdam_00017469</name>
</gene>
<evidence type="ECO:0000313" key="2">
    <source>
        <dbReference type="EMBL" id="RMX56041.1"/>
    </source>
</evidence>
<dbReference type="AlphaFoldDB" id="A0A3M6UQX8"/>
<proteinExistence type="predicted"/>
<dbReference type="Proteomes" id="UP000275408">
    <property type="component" value="Unassembled WGS sequence"/>
</dbReference>
<protein>
    <submittedName>
        <fullName evidence="2">Uncharacterized protein</fullName>
    </submittedName>
</protein>
<evidence type="ECO:0000256" key="1">
    <source>
        <dbReference type="SAM" id="MobiDB-lite"/>
    </source>
</evidence>
<feature type="region of interest" description="Disordered" evidence="1">
    <location>
        <begin position="1"/>
        <end position="35"/>
    </location>
</feature>
<sequence>MEPLSLSSTSRDKTEVLQSSHSRWNSESWPQHQQREDRNYRLNNGAEYYQHTPNPIDNEELPYTDRFTYLGSIISGDGRTELDIHSRFNKTRNSLNMMNKVWRSSNYSTRTKLKLYHSCVLKNRRSIYHNSPYFTPGAFGVCYASSGLI</sequence>